<accession>A0AAD5PH88</accession>
<reference evidence="1" key="2">
    <citation type="submission" date="2023-02" db="EMBL/GenBank/DDBJ databases">
        <authorList>
            <consortium name="DOE Joint Genome Institute"/>
            <person name="Mondo S.J."/>
            <person name="Chang Y."/>
            <person name="Wang Y."/>
            <person name="Ahrendt S."/>
            <person name="Andreopoulos W."/>
            <person name="Barry K."/>
            <person name="Beard J."/>
            <person name="Benny G.L."/>
            <person name="Blankenship S."/>
            <person name="Bonito G."/>
            <person name="Cuomo C."/>
            <person name="Desiro A."/>
            <person name="Gervers K.A."/>
            <person name="Hundley H."/>
            <person name="Kuo A."/>
            <person name="LaButti K."/>
            <person name="Lang B.F."/>
            <person name="Lipzen A."/>
            <person name="O'Donnell K."/>
            <person name="Pangilinan J."/>
            <person name="Reynolds N."/>
            <person name="Sandor L."/>
            <person name="Smith M.W."/>
            <person name="Tsang A."/>
            <person name="Grigoriev I.V."/>
            <person name="Stajich J.E."/>
            <person name="Spatafora J.W."/>
        </authorList>
    </citation>
    <scope>NUCLEOTIDE SEQUENCE</scope>
    <source>
        <strain evidence="1">RSA 2281</strain>
    </source>
</reference>
<organism evidence="1 2">
    <name type="scientific">Phascolomyces articulosus</name>
    <dbReference type="NCBI Taxonomy" id="60185"/>
    <lineage>
        <taxon>Eukaryota</taxon>
        <taxon>Fungi</taxon>
        <taxon>Fungi incertae sedis</taxon>
        <taxon>Mucoromycota</taxon>
        <taxon>Mucoromycotina</taxon>
        <taxon>Mucoromycetes</taxon>
        <taxon>Mucorales</taxon>
        <taxon>Lichtheimiaceae</taxon>
        <taxon>Phascolomyces</taxon>
    </lineage>
</organism>
<protein>
    <submittedName>
        <fullName evidence="1">Uncharacterized protein</fullName>
    </submittedName>
</protein>
<comment type="caution">
    <text evidence="1">The sequence shown here is derived from an EMBL/GenBank/DDBJ whole genome shotgun (WGS) entry which is preliminary data.</text>
</comment>
<reference evidence="1" key="1">
    <citation type="journal article" date="2022" name="IScience">
        <title>Evolution of zygomycete secretomes and the origins of terrestrial fungal ecologies.</title>
        <authorList>
            <person name="Chang Y."/>
            <person name="Wang Y."/>
            <person name="Mondo S."/>
            <person name="Ahrendt S."/>
            <person name="Andreopoulos W."/>
            <person name="Barry K."/>
            <person name="Beard J."/>
            <person name="Benny G.L."/>
            <person name="Blankenship S."/>
            <person name="Bonito G."/>
            <person name="Cuomo C."/>
            <person name="Desiro A."/>
            <person name="Gervers K.A."/>
            <person name="Hundley H."/>
            <person name="Kuo A."/>
            <person name="LaButti K."/>
            <person name="Lang B.F."/>
            <person name="Lipzen A."/>
            <person name="O'Donnell K."/>
            <person name="Pangilinan J."/>
            <person name="Reynolds N."/>
            <person name="Sandor L."/>
            <person name="Smith M.E."/>
            <person name="Tsang A."/>
            <person name="Grigoriev I.V."/>
            <person name="Stajich J.E."/>
            <person name="Spatafora J.W."/>
        </authorList>
    </citation>
    <scope>NUCLEOTIDE SEQUENCE</scope>
    <source>
        <strain evidence="1">RSA 2281</strain>
    </source>
</reference>
<name>A0AAD5PH88_9FUNG</name>
<dbReference type="Proteomes" id="UP001209540">
    <property type="component" value="Unassembled WGS sequence"/>
</dbReference>
<sequence>MGLVVFNKTTALGLWNVTHRKWDSHTIATNSLQQQWKPWKWVYACPPPWNIQQQTICKLRQERVMATLITLNWKSAICPCRTRTRSESSSEEPPLVFDRMEHKRRRLMDNGIQQDAASILLNPLHNQHHTKQYQPIWRLIIIAQLHRHTVVRSITLNFMKLSSTIETFEQHATKNLDSNFSTNQPFITYHSDSQEYDGNLDAREFDEDASCV</sequence>
<evidence type="ECO:0000313" key="2">
    <source>
        <dbReference type="Proteomes" id="UP001209540"/>
    </source>
</evidence>
<keyword evidence="2" id="KW-1185">Reference proteome</keyword>
<dbReference type="AlphaFoldDB" id="A0AAD5PH88"/>
<dbReference type="EMBL" id="JAIXMP010000005">
    <property type="protein sequence ID" value="KAI9272869.1"/>
    <property type="molecule type" value="Genomic_DNA"/>
</dbReference>
<gene>
    <name evidence="1" type="ORF">BDA99DRAFT_533705</name>
</gene>
<evidence type="ECO:0000313" key="1">
    <source>
        <dbReference type="EMBL" id="KAI9272869.1"/>
    </source>
</evidence>
<proteinExistence type="predicted"/>